<dbReference type="SUPFAM" id="SSF54975">
    <property type="entry name" value="Acylphosphatase/BLUF domain-like"/>
    <property type="match status" value="1"/>
</dbReference>
<dbReference type="InterPro" id="IPR036046">
    <property type="entry name" value="Acylphosphatase-like_dom_sf"/>
</dbReference>
<evidence type="ECO:0000313" key="2">
    <source>
        <dbReference type="EMBL" id="UOG77145.1"/>
    </source>
</evidence>
<protein>
    <submittedName>
        <fullName evidence="2">BLUF domain-containing protein</fullName>
    </submittedName>
</protein>
<dbReference type="RefSeq" id="WP_243802677.1">
    <property type="nucleotide sequence ID" value="NZ_CP094669.1"/>
</dbReference>
<name>A0ABY4D6A2_9BACT</name>
<dbReference type="SMART" id="SM01034">
    <property type="entry name" value="BLUF"/>
    <property type="match status" value="1"/>
</dbReference>
<accession>A0ABY4D6A2</accession>
<keyword evidence="3" id="KW-1185">Reference proteome</keyword>
<organism evidence="2 3">
    <name type="scientific">Hymenobacter tibetensis</name>
    <dbReference type="NCBI Taxonomy" id="497967"/>
    <lineage>
        <taxon>Bacteria</taxon>
        <taxon>Pseudomonadati</taxon>
        <taxon>Bacteroidota</taxon>
        <taxon>Cytophagia</taxon>
        <taxon>Cytophagales</taxon>
        <taxon>Hymenobacteraceae</taxon>
        <taxon>Hymenobacter</taxon>
    </lineage>
</organism>
<dbReference type="InterPro" id="IPR007024">
    <property type="entry name" value="BLUF_domain"/>
</dbReference>
<evidence type="ECO:0000313" key="3">
    <source>
        <dbReference type="Proteomes" id="UP000831113"/>
    </source>
</evidence>
<dbReference type="Pfam" id="PF04940">
    <property type="entry name" value="BLUF"/>
    <property type="match status" value="1"/>
</dbReference>
<dbReference type="EMBL" id="CP094669">
    <property type="protein sequence ID" value="UOG77145.1"/>
    <property type="molecule type" value="Genomic_DNA"/>
</dbReference>
<dbReference type="Proteomes" id="UP000831113">
    <property type="component" value="Chromosome"/>
</dbReference>
<dbReference type="PROSITE" id="PS50925">
    <property type="entry name" value="BLUF"/>
    <property type="match status" value="1"/>
</dbReference>
<sequence length="139" mass="15820">MHLLIYSSSATHPFSDDELQELLTKARLRNARENVTGLLLYHDGQFMQLLEGDADVVHRLYSYIEQDPRHTSVLKLADKHVEARSFPDWAMAFRPVQAADFERLEGFRSPSSLDPAFEGLSGADSLLLNLLRQYMLVGE</sequence>
<gene>
    <name evidence="2" type="ORF">MTX78_11205</name>
</gene>
<proteinExistence type="predicted"/>
<feature type="domain" description="BLUF" evidence="1">
    <location>
        <begin position="1"/>
        <end position="92"/>
    </location>
</feature>
<evidence type="ECO:0000259" key="1">
    <source>
        <dbReference type="PROSITE" id="PS50925"/>
    </source>
</evidence>
<reference evidence="2 3" key="1">
    <citation type="submission" date="2022-03" db="EMBL/GenBank/DDBJ databases">
        <title>Hymenobactersp. isolated from the air.</title>
        <authorList>
            <person name="Won M."/>
            <person name="Kwon S.-W."/>
        </authorList>
    </citation>
    <scope>NUCLEOTIDE SEQUENCE [LARGE SCALE GENOMIC DNA]</scope>
    <source>
        <strain evidence="2 3">KACC 21982</strain>
    </source>
</reference>
<dbReference type="Gene3D" id="3.30.70.100">
    <property type="match status" value="1"/>
</dbReference>